<dbReference type="CDD" id="cd18579">
    <property type="entry name" value="ABC_6TM_ABCC_D1"/>
    <property type="match status" value="1"/>
</dbReference>
<feature type="domain" description="ABC transporter" evidence="13">
    <location>
        <begin position="599"/>
        <end position="822"/>
    </location>
</feature>
<dbReference type="InterPro" id="IPR050173">
    <property type="entry name" value="ABC_transporter_C-like"/>
</dbReference>
<keyword evidence="7" id="KW-0067">ATP-binding</keyword>
<sequence>MFHLLERTAGNITWFCEGGFDLGSLCTERSLLDALNIVFILSYAVAPLVSRLTSRDANVSRHGGRVFWVSSIFCVGTGIAHIATGLWSAYDETQGVVNWFSLCRLLRGVIWISVAVSLCIQRTKWLVISWWVSSSVLLSAIYIRILVEEHTLQVLDVAEWFASLLLLICTVRLIRSSSHQHPTSQSLHEPLLNGQEGEEEQKITELTGADFFSRLTFSWLNPLLSSGSSKPLLLNDIPSLGSEDDTLLAYQDFAREWELLRSDRSRTKNLILISLARCYWKEMTVVGVYALLKSASLAVSPLLLHAFVEYSNGNEKELRSAFLLLAFLVAAKAVESLSQRHWFFNARRFGMRMRSAIMAAVFRKQLNLSSLGRRNHSTGEVVNYIAVDAYRLGEFPWWFHMAWSMPVQLLSAVFVLLCMVGMGALPGLVLLLICGFFNVPFARSLKNSQLRFMAGQDERLRATSEALDNMKIIKLQSWDEKFKKIIEGFRDKEFKWLVDIQMMRCYASTLYWTAPVFVSAVIFIGITITGSAPLNAGTIFTVLVTMRVMSEPMKMLPEALSMVIQVKASLDRLDVFLLEDEIKAEDAQRSPVQNSDFSVRISEGVFGWDPDMAYPTLGSINLEVFRGQNIAVCGPVGAGKSSLLHAILGEIPRFAGNVEIFGSIAYVSQTPWIQSGTIRDNILYGRAMEKRRYEMAIRSCALDKDIRSFHHGDLTEIGKRGLNMSGGQKQRIQLARAIYSDACIYLLDDPFSAVDAHTATLLFNDCVMTALEKKTVVLVTHQMEFLASANKILVMESGQICQSGSYEELLKSGTVFEQLVSAHKSSMTVLESPDGWDEEKTRTVLECPQSDETMEHECVKDASAEGNSAVQLTEDEQKDVGNLGWKPYIDYISVCSGLLHLCSVMLFTFVFFLLQTISAFWLASASKMPKVIGKVTLIGVYTLLSVPSGLAVYARGLLSTHLGLKASRTFFCGLMDSVFKAPMSFFDSTPVGRILTRVSSDLIVLDNDIPYCICLCLTGLIELVAAILIMTTMAWQVSFVAVPVLISVIYVQRYYLASTREMVRINGTTKAPVMNYAAETSLGAVTIRAFSDTDRFMQNNIKLINTDASLFFHTVAAMEWVLIRVEALQNVTLMTFALCLVFLRQKTRATGSVGLALSYALNLTSAQVFVTRWYSNLDNYIISAERIKQFMHIPSEPPAIINDKRPPPLWPREGRIDLQDLQIRYRPTAPLVLKGLTCTFTAGHKIGVVGRTGSGKTTLISALFRLVEPSGGRILIDGLDICSIGLKDLRMNLSIIPQEPTLFRGSVRSNLDPMGLYSDQEIWEKGPEVINKVVIWHRPLLSIACRLMRPVFLRCVTRRHLSPRSNRLVV</sequence>
<evidence type="ECO:0000313" key="16">
    <source>
        <dbReference type="Proteomes" id="UP000652761"/>
    </source>
</evidence>
<dbReference type="PANTHER" id="PTHR24223:SF108">
    <property type="entry name" value="ABC TRANSPORTER C FAMILY MEMBER 8"/>
    <property type="match status" value="1"/>
</dbReference>
<feature type="domain" description="ABC transmembrane type-1" evidence="14">
    <location>
        <begin position="285"/>
        <end position="565"/>
    </location>
</feature>
<feature type="transmembrane region" description="Helical" evidence="12">
    <location>
        <begin position="935"/>
        <end position="958"/>
    </location>
</feature>
<organism evidence="15 16">
    <name type="scientific">Colocasia esculenta</name>
    <name type="common">Wild taro</name>
    <name type="synonym">Arum esculentum</name>
    <dbReference type="NCBI Taxonomy" id="4460"/>
    <lineage>
        <taxon>Eukaryota</taxon>
        <taxon>Viridiplantae</taxon>
        <taxon>Streptophyta</taxon>
        <taxon>Embryophyta</taxon>
        <taxon>Tracheophyta</taxon>
        <taxon>Spermatophyta</taxon>
        <taxon>Magnoliopsida</taxon>
        <taxon>Liliopsida</taxon>
        <taxon>Araceae</taxon>
        <taxon>Aroideae</taxon>
        <taxon>Colocasieae</taxon>
        <taxon>Colocasia</taxon>
    </lineage>
</organism>
<evidence type="ECO:0000256" key="1">
    <source>
        <dbReference type="ARBA" id="ARBA00004141"/>
    </source>
</evidence>
<keyword evidence="3" id="KW-0813">Transport</keyword>
<keyword evidence="6" id="KW-0547">Nucleotide-binding</keyword>
<dbReference type="GO" id="GO:0005524">
    <property type="term" value="F:ATP binding"/>
    <property type="evidence" value="ECO:0007669"/>
    <property type="project" value="UniProtKB-KW"/>
</dbReference>
<feature type="transmembrane region" description="Helical" evidence="12">
    <location>
        <begin position="1155"/>
        <end position="1174"/>
    </location>
</feature>
<dbReference type="SUPFAM" id="SSF90123">
    <property type="entry name" value="ABC transporter transmembrane region"/>
    <property type="match status" value="2"/>
</dbReference>
<dbReference type="Proteomes" id="UP000652761">
    <property type="component" value="Unassembled WGS sequence"/>
</dbReference>
<dbReference type="InterPro" id="IPR044746">
    <property type="entry name" value="ABCC_6TM_D1"/>
</dbReference>
<feature type="transmembrane region" description="Helical" evidence="12">
    <location>
        <begin position="286"/>
        <end position="308"/>
    </location>
</feature>
<reference evidence="15" key="1">
    <citation type="submission" date="2017-07" db="EMBL/GenBank/DDBJ databases">
        <title>Taro Niue Genome Assembly and Annotation.</title>
        <authorList>
            <person name="Atibalentja N."/>
            <person name="Keating K."/>
            <person name="Fields C.J."/>
        </authorList>
    </citation>
    <scope>NUCLEOTIDE SEQUENCE</scope>
    <source>
        <strain evidence="15">Niue_2</strain>
        <tissue evidence="15">Leaf</tissue>
    </source>
</reference>
<dbReference type="Gene3D" id="1.20.1560.10">
    <property type="entry name" value="ABC transporter type 1, transmembrane domain"/>
    <property type="match status" value="2"/>
</dbReference>
<evidence type="ECO:0008006" key="17">
    <source>
        <dbReference type="Google" id="ProtNLM"/>
    </source>
</evidence>
<keyword evidence="8" id="KW-1278">Translocase</keyword>
<keyword evidence="4 12" id="KW-0812">Transmembrane</keyword>
<dbReference type="GO" id="GO:0016887">
    <property type="term" value="F:ATP hydrolysis activity"/>
    <property type="evidence" value="ECO:0007669"/>
    <property type="project" value="InterPro"/>
</dbReference>
<dbReference type="GO" id="GO:0016020">
    <property type="term" value="C:membrane"/>
    <property type="evidence" value="ECO:0007669"/>
    <property type="project" value="UniProtKB-SubCell"/>
</dbReference>
<dbReference type="FunFam" id="3.40.50.300:FF:003838">
    <property type="entry name" value="ATP-dependent bile acid permease, putative"/>
    <property type="match status" value="1"/>
</dbReference>
<evidence type="ECO:0000256" key="7">
    <source>
        <dbReference type="ARBA" id="ARBA00022840"/>
    </source>
</evidence>
<evidence type="ECO:0000256" key="10">
    <source>
        <dbReference type="ARBA" id="ARBA00023136"/>
    </source>
</evidence>
<dbReference type="InterPro" id="IPR017871">
    <property type="entry name" value="ABC_transporter-like_CS"/>
</dbReference>
<feature type="transmembrane region" description="Helical" evidence="12">
    <location>
        <begin position="1127"/>
        <end position="1143"/>
    </location>
</feature>
<evidence type="ECO:0000256" key="8">
    <source>
        <dbReference type="ARBA" id="ARBA00022967"/>
    </source>
</evidence>
<evidence type="ECO:0000256" key="9">
    <source>
        <dbReference type="ARBA" id="ARBA00022989"/>
    </source>
</evidence>
<dbReference type="InterPro" id="IPR027417">
    <property type="entry name" value="P-loop_NTPase"/>
</dbReference>
<evidence type="ECO:0000256" key="12">
    <source>
        <dbReference type="SAM" id="Phobius"/>
    </source>
</evidence>
<gene>
    <name evidence="15" type="ORF">Taro_028370</name>
</gene>
<comment type="subcellular location">
    <subcellularLocation>
        <location evidence="1">Membrane</location>
        <topology evidence="1">Multi-pass membrane protein</topology>
    </subcellularLocation>
</comment>
<feature type="transmembrane region" description="Helical" evidence="12">
    <location>
        <begin position="898"/>
        <end position="923"/>
    </location>
</feature>
<feature type="transmembrane region" description="Helical" evidence="12">
    <location>
        <begin position="125"/>
        <end position="145"/>
    </location>
</feature>
<dbReference type="FunFam" id="1.20.1560.10:FF:000003">
    <property type="entry name" value="ABC transporter C family member 10"/>
    <property type="match status" value="1"/>
</dbReference>
<dbReference type="OrthoDB" id="6500128at2759"/>
<protein>
    <recommendedName>
        <fullName evidence="17">ABC transporter C family member 8</fullName>
    </recommendedName>
</protein>
<keyword evidence="10 12" id="KW-0472">Membrane</keyword>
<evidence type="ECO:0000256" key="3">
    <source>
        <dbReference type="ARBA" id="ARBA00022448"/>
    </source>
</evidence>
<dbReference type="CDD" id="cd18580">
    <property type="entry name" value="ABC_6TM_ABCC_D2"/>
    <property type="match status" value="1"/>
</dbReference>
<dbReference type="GO" id="GO:0140359">
    <property type="term" value="F:ABC-type transporter activity"/>
    <property type="evidence" value="ECO:0007669"/>
    <property type="project" value="InterPro"/>
</dbReference>
<feature type="transmembrane region" description="Helical" evidence="12">
    <location>
        <begin position="320"/>
        <end position="337"/>
    </location>
</feature>
<comment type="function">
    <text evidence="11">ABC transporter that may affect phytic acid transport and compartmentalization. May function directly or indirectly in removing phytic acid from the cytosol or in vesicle trafficking. Required for phytic acid accumulation in developing seeds. Phytic acid is the primary storage form of phosphorus in cereal grains and other plant seeds.</text>
</comment>
<dbReference type="InterPro" id="IPR011527">
    <property type="entry name" value="ABC1_TM_dom"/>
</dbReference>
<feature type="transmembrane region" description="Helical" evidence="12">
    <location>
        <begin position="157"/>
        <end position="174"/>
    </location>
</feature>
<feature type="domain" description="ABC transmembrane type-1" evidence="14">
    <location>
        <begin position="904"/>
        <end position="1179"/>
    </location>
</feature>
<feature type="transmembrane region" description="Helical" evidence="12">
    <location>
        <begin position="34"/>
        <end position="54"/>
    </location>
</feature>
<evidence type="ECO:0000313" key="15">
    <source>
        <dbReference type="EMBL" id="MQL95703.1"/>
    </source>
</evidence>
<dbReference type="CDD" id="cd03250">
    <property type="entry name" value="ABCC_MRP_domain1"/>
    <property type="match status" value="1"/>
</dbReference>
<comment type="caution">
    <text evidence="15">The sequence shown here is derived from an EMBL/GenBank/DDBJ whole genome shotgun (WGS) entry which is preliminary data.</text>
</comment>
<evidence type="ECO:0000256" key="5">
    <source>
        <dbReference type="ARBA" id="ARBA00022737"/>
    </source>
</evidence>
<dbReference type="SUPFAM" id="SSF52540">
    <property type="entry name" value="P-loop containing nucleoside triphosphate hydrolases"/>
    <property type="match status" value="2"/>
</dbReference>
<dbReference type="PROSITE" id="PS50893">
    <property type="entry name" value="ABC_TRANSPORTER_2"/>
    <property type="match status" value="1"/>
</dbReference>
<dbReference type="InterPro" id="IPR003439">
    <property type="entry name" value="ABC_transporter-like_ATP-bd"/>
</dbReference>
<comment type="similarity">
    <text evidence="2">Belongs to the ABC transporter superfamily. ABCC family. Conjugate transporter (TC 3.A.1.208) subfamily.</text>
</comment>
<dbReference type="Gene3D" id="3.40.50.300">
    <property type="entry name" value="P-loop containing nucleotide triphosphate hydrolases"/>
    <property type="match status" value="2"/>
</dbReference>
<feature type="transmembrane region" description="Helical" evidence="12">
    <location>
        <begin position="1009"/>
        <end position="1029"/>
    </location>
</feature>
<name>A0A843VU07_COLES</name>
<keyword evidence="5" id="KW-0677">Repeat</keyword>
<keyword evidence="9 12" id="KW-1133">Transmembrane helix</keyword>
<dbReference type="InterPro" id="IPR044726">
    <property type="entry name" value="ABCC_6TM_D2"/>
</dbReference>
<feature type="transmembrane region" description="Helical" evidence="12">
    <location>
        <begin position="510"/>
        <end position="528"/>
    </location>
</feature>
<feature type="transmembrane region" description="Helical" evidence="12">
    <location>
        <begin position="66"/>
        <end position="90"/>
    </location>
</feature>
<feature type="transmembrane region" description="Helical" evidence="12">
    <location>
        <begin position="96"/>
        <end position="118"/>
    </location>
</feature>
<dbReference type="SMART" id="SM00382">
    <property type="entry name" value="AAA"/>
    <property type="match status" value="2"/>
</dbReference>
<proteinExistence type="inferred from homology"/>
<dbReference type="Pfam" id="PF00664">
    <property type="entry name" value="ABC_membrane"/>
    <property type="match status" value="2"/>
</dbReference>
<evidence type="ECO:0000256" key="6">
    <source>
        <dbReference type="ARBA" id="ARBA00022741"/>
    </source>
</evidence>
<keyword evidence="16" id="KW-1185">Reference proteome</keyword>
<feature type="transmembrane region" description="Helical" evidence="12">
    <location>
        <begin position="1035"/>
        <end position="1056"/>
    </location>
</feature>
<dbReference type="Pfam" id="PF00005">
    <property type="entry name" value="ABC_tran"/>
    <property type="match status" value="2"/>
</dbReference>
<dbReference type="InterPro" id="IPR003593">
    <property type="entry name" value="AAA+_ATPase"/>
</dbReference>
<evidence type="ECO:0000259" key="14">
    <source>
        <dbReference type="PROSITE" id="PS50929"/>
    </source>
</evidence>
<accession>A0A843VU07</accession>
<dbReference type="InterPro" id="IPR036640">
    <property type="entry name" value="ABC1_TM_sf"/>
</dbReference>
<feature type="transmembrane region" description="Helical" evidence="12">
    <location>
        <begin position="409"/>
        <end position="439"/>
    </location>
</feature>
<dbReference type="PANTHER" id="PTHR24223">
    <property type="entry name" value="ATP-BINDING CASSETTE SUB-FAMILY C"/>
    <property type="match status" value="1"/>
</dbReference>
<dbReference type="EMBL" id="NMUH01001823">
    <property type="protein sequence ID" value="MQL95703.1"/>
    <property type="molecule type" value="Genomic_DNA"/>
</dbReference>
<evidence type="ECO:0000256" key="2">
    <source>
        <dbReference type="ARBA" id="ARBA00009726"/>
    </source>
</evidence>
<evidence type="ECO:0000259" key="13">
    <source>
        <dbReference type="PROSITE" id="PS50893"/>
    </source>
</evidence>
<evidence type="ECO:0000256" key="11">
    <source>
        <dbReference type="ARBA" id="ARBA00057614"/>
    </source>
</evidence>
<dbReference type="FunFam" id="1.20.1560.10:FF:000002">
    <property type="entry name" value="ABC transporter C family member 5"/>
    <property type="match status" value="1"/>
</dbReference>
<dbReference type="PROSITE" id="PS00211">
    <property type="entry name" value="ABC_TRANSPORTER_1"/>
    <property type="match status" value="1"/>
</dbReference>
<dbReference type="FunFam" id="3.40.50.300:FF:000508">
    <property type="entry name" value="ABC transporter C family member 5"/>
    <property type="match status" value="1"/>
</dbReference>
<dbReference type="PROSITE" id="PS50929">
    <property type="entry name" value="ABC_TM1F"/>
    <property type="match status" value="2"/>
</dbReference>
<evidence type="ECO:0000256" key="4">
    <source>
        <dbReference type="ARBA" id="ARBA00022692"/>
    </source>
</evidence>